<dbReference type="EC" id="2.6.1.42" evidence="6"/>
<dbReference type="AlphaFoldDB" id="A0A556QQT6"/>
<evidence type="ECO:0000313" key="11">
    <source>
        <dbReference type="EMBL" id="TSJ78989.1"/>
    </source>
</evidence>
<evidence type="ECO:0000256" key="3">
    <source>
        <dbReference type="ARBA" id="ARBA00004931"/>
    </source>
</evidence>
<evidence type="ECO:0000256" key="9">
    <source>
        <dbReference type="ARBA" id="ARBA00048798"/>
    </source>
</evidence>
<evidence type="ECO:0000256" key="5">
    <source>
        <dbReference type="ARBA" id="ARBA00009320"/>
    </source>
</evidence>
<evidence type="ECO:0000256" key="10">
    <source>
        <dbReference type="ARBA" id="ARBA00049229"/>
    </source>
</evidence>
<evidence type="ECO:0000256" key="4">
    <source>
        <dbReference type="ARBA" id="ARBA00005072"/>
    </source>
</evidence>
<comment type="cofactor">
    <cofactor evidence="1">
        <name>pyridoxal 5'-phosphate</name>
        <dbReference type="ChEBI" id="CHEBI:597326"/>
    </cofactor>
</comment>
<evidence type="ECO:0000313" key="12">
    <source>
        <dbReference type="Proteomes" id="UP000315648"/>
    </source>
</evidence>
<dbReference type="InterPro" id="IPR001544">
    <property type="entry name" value="Aminotrans_IV"/>
</dbReference>
<evidence type="ECO:0000256" key="2">
    <source>
        <dbReference type="ARBA" id="ARBA00004824"/>
    </source>
</evidence>
<comment type="catalytic activity">
    <reaction evidence="8">
        <text>L-valine + 2-oxoglutarate = 3-methyl-2-oxobutanoate + L-glutamate</text>
        <dbReference type="Rhea" id="RHEA:24813"/>
        <dbReference type="ChEBI" id="CHEBI:11851"/>
        <dbReference type="ChEBI" id="CHEBI:16810"/>
        <dbReference type="ChEBI" id="CHEBI:29985"/>
        <dbReference type="ChEBI" id="CHEBI:57762"/>
        <dbReference type="EC" id="2.6.1.42"/>
    </reaction>
</comment>
<dbReference type="GO" id="GO:0008652">
    <property type="term" value="P:amino acid biosynthetic process"/>
    <property type="evidence" value="ECO:0007669"/>
    <property type="project" value="UniProtKB-ARBA"/>
</dbReference>
<sequence>MPPAHFIQANTNGRLHSADEPSIAPLNRGFLYGDAIYEVWRTYNGVVFAWDEHWQRLERSAASLYMTLRWSQEQMLAEVKKTVAAWRTKTGGDAVELYIRLQITRGGGAIGLDVALSDGEDFVLLVQPCPLLTAEVEAKGITLSLARTLHRNHPGTLNPAWKTGNYLNNLLCLREARSRGADEVVITNLAGQITEAAVSNIGFVRDGELVLPPVEAGILEGITRRILIDHLAPAVGVTVREQTVRPEDLAGMQECFLTATTKDIVPVHAIDDVVFTTGADTLTLRLKTAFAAYVAAYIEERPQQLV</sequence>
<dbReference type="PANTHER" id="PTHR42743:SF11">
    <property type="entry name" value="AMINODEOXYCHORISMATE LYASE"/>
    <property type="match status" value="1"/>
</dbReference>
<dbReference type="InterPro" id="IPR036038">
    <property type="entry name" value="Aminotransferase-like"/>
</dbReference>
<comment type="caution">
    <text evidence="11">The sequence shown here is derived from an EMBL/GenBank/DDBJ whole genome shotgun (WGS) entry which is preliminary data.</text>
</comment>
<comment type="pathway">
    <text evidence="4">Amino-acid biosynthesis; L-leucine biosynthesis; L-leucine from 3-methyl-2-oxobutanoate: step 4/4.</text>
</comment>
<comment type="pathway">
    <text evidence="3">Amino-acid biosynthesis; L-valine biosynthesis; L-valine from pyruvate: step 4/4.</text>
</comment>
<dbReference type="Pfam" id="PF01063">
    <property type="entry name" value="Aminotran_4"/>
    <property type="match status" value="1"/>
</dbReference>
<keyword evidence="11" id="KW-0808">Transferase</keyword>
<dbReference type="SUPFAM" id="SSF56752">
    <property type="entry name" value="D-aminoacid aminotransferase-like PLP-dependent enzymes"/>
    <property type="match status" value="1"/>
</dbReference>
<dbReference type="CDD" id="cd00449">
    <property type="entry name" value="PLPDE_IV"/>
    <property type="match status" value="1"/>
</dbReference>
<reference evidence="11 12" key="1">
    <citation type="submission" date="2019-07" db="EMBL/GenBank/DDBJ databases">
        <title>Description of 53C-WASEF.</title>
        <authorList>
            <person name="Pitt A."/>
            <person name="Hahn M.W."/>
        </authorList>
    </citation>
    <scope>NUCLEOTIDE SEQUENCE [LARGE SCALE GENOMIC DNA]</scope>
    <source>
        <strain evidence="11 12">53C-WASEF</strain>
    </source>
</reference>
<evidence type="ECO:0000256" key="6">
    <source>
        <dbReference type="ARBA" id="ARBA00013053"/>
    </source>
</evidence>
<keyword evidence="11" id="KW-0032">Aminotransferase</keyword>
<dbReference type="Proteomes" id="UP000315648">
    <property type="component" value="Unassembled WGS sequence"/>
</dbReference>
<evidence type="ECO:0000256" key="1">
    <source>
        <dbReference type="ARBA" id="ARBA00001933"/>
    </source>
</evidence>
<dbReference type="GO" id="GO:0004084">
    <property type="term" value="F:branched-chain-amino-acid transaminase activity"/>
    <property type="evidence" value="ECO:0007669"/>
    <property type="project" value="UniProtKB-EC"/>
</dbReference>
<dbReference type="Gene3D" id="3.30.470.10">
    <property type="match status" value="1"/>
</dbReference>
<comment type="catalytic activity">
    <reaction evidence="9">
        <text>L-isoleucine + 2-oxoglutarate = (S)-3-methyl-2-oxopentanoate + L-glutamate</text>
        <dbReference type="Rhea" id="RHEA:24801"/>
        <dbReference type="ChEBI" id="CHEBI:16810"/>
        <dbReference type="ChEBI" id="CHEBI:29985"/>
        <dbReference type="ChEBI" id="CHEBI:35146"/>
        <dbReference type="ChEBI" id="CHEBI:58045"/>
        <dbReference type="EC" id="2.6.1.42"/>
    </reaction>
</comment>
<dbReference type="InterPro" id="IPR043132">
    <property type="entry name" value="BCAT-like_C"/>
</dbReference>
<proteinExistence type="inferred from homology"/>
<evidence type="ECO:0000256" key="8">
    <source>
        <dbReference type="ARBA" id="ARBA00048212"/>
    </source>
</evidence>
<organism evidence="11 12">
    <name type="scientific">Rariglobus hedericola</name>
    <dbReference type="NCBI Taxonomy" id="2597822"/>
    <lineage>
        <taxon>Bacteria</taxon>
        <taxon>Pseudomonadati</taxon>
        <taxon>Verrucomicrobiota</taxon>
        <taxon>Opitutia</taxon>
        <taxon>Opitutales</taxon>
        <taxon>Opitutaceae</taxon>
        <taxon>Rariglobus</taxon>
    </lineage>
</organism>
<evidence type="ECO:0000256" key="7">
    <source>
        <dbReference type="ARBA" id="ARBA00022898"/>
    </source>
</evidence>
<comment type="pathway">
    <text evidence="2">Amino-acid biosynthesis; L-isoleucine biosynthesis; L-isoleucine from 2-oxobutanoate: step 4/4.</text>
</comment>
<comment type="similarity">
    <text evidence="5">Belongs to the class-IV pyridoxal-phosphate-dependent aminotransferase family.</text>
</comment>
<gene>
    <name evidence="11" type="ORF">FPL22_06725</name>
</gene>
<dbReference type="InterPro" id="IPR050571">
    <property type="entry name" value="Class-IV_PLP-Dep_Aminotrnsfr"/>
</dbReference>
<dbReference type="PANTHER" id="PTHR42743">
    <property type="entry name" value="AMINO-ACID AMINOTRANSFERASE"/>
    <property type="match status" value="1"/>
</dbReference>
<keyword evidence="12" id="KW-1185">Reference proteome</keyword>
<dbReference type="FunFam" id="3.20.10.10:FF:000002">
    <property type="entry name" value="D-alanine aminotransferase"/>
    <property type="match status" value="1"/>
</dbReference>
<dbReference type="InterPro" id="IPR043131">
    <property type="entry name" value="BCAT-like_N"/>
</dbReference>
<name>A0A556QQT6_9BACT</name>
<dbReference type="EMBL" id="VMBG01000001">
    <property type="protein sequence ID" value="TSJ78989.1"/>
    <property type="molecule type" value="Genomic_DNA"/>
</dbReference>
<comment type="catalytic activity">
    <reaction evidence="10">
        <text>L-leucine + 2-oxoglutarate = 4-methyl-2-oxopentanoate + L-glutamate</text>
        <dbReference type="Rhea" id="RHEA:18321"/>
        <dbReference type="ChEBI" id="CHEBI:16810"/>
        <dbReference type="ChEBI" id="CHEBI:17865"/>
        <dbReference type="ChEBI" id="CHEBI:29985"/>
        <dbReference type="ChEBI" id="CHEBI:57427"/>
        <dbReference type="EC" id="2.6.1.42"/>
    </reaction>
</comment>
<keyword evidence="7" id="KW-0663">Pyridoxal phosphate</keyword>
<dbReference type="RefSeq" id="WP_144229332.1">
    <property type="nucleotide sequence ID" value="NZ_CBCRVV010000005.1"/>
</dbReference>
<dbReference type="GO" id="GO:0046394">
    <property type="term" value="P:carboxylic acid biosynthetic process"/>
    <property type="evidence" value="ECO:0007669"/>
    <property type="project" value="UniProtKB-ARBA"/>
</dbReference>
<dbReference type="Gene3D" id="3.20.10.10">
    <property type="entry name" value="D-amino Acid Aminotransferase, subunit A, domain 2"/>
    <property type="match status" value="1"/>
</dbReference>
<accession>A0A556QQT6</accession>
<protein>
    <recommendedName>
        <fullName evidence="6">branched-chain-amino-acid transaminase</fullName>
        <ecNumber evidence="6">2.6.1.42</ecNumber>
    </recommendedName>
</protein>
<dbReference type="OrthoDB" id="9805628at2"/>